<feature type="region of interest" description="Disordered" evidence="2">
    <location>
        <begin position="198"/>
        <end position="221"/>
    </location>
</feature>
<feature type="region of interest" description="Disordered" evidence="2">
    <location>
        <begin position="251"/>
        <end position="278"/>
    </location>
</feature>
<dbReference type="GO" id="GO:0000776">
    <property type="term" value="C:kinetochore"/>
    <property type="evidence" value="ECO:0007669"/>
    <property type="project" value="TreeGrafter"/>
</dbReference>
<proteinExistence type="predicted"/>
<dbReference type="OrthoDB" id="5592879at2759"/>
<dbReference type="Pfam" id="PF08317">
    <property type="entry name" value="Spc7"/>
    <property type="match status" value="1"/>
</dbReference>
<dbReference type="EMBL" id="LT598479">
    <property type="protein sequence ID" value="SCU84209.1"/>
    <property type="molecule type" value="Genomic_DNA"/>
</dbReference>
<keyword evidence="1" id="KW-0175">Coiled coil</keyword>
<feature type="domain" description="Spc7 kinetochore protein" evidence="3">
    <location>
        <begin position="418"/>
        <end position="733"/>
    </location>
</feature>
<evidence type="ECO:0000313" key="4">
    <source>
        <dbReference type="EMBL" id="SCU84209.1"/>
    </source>
</evidence>
<feature type="region of interest" description="Disordered" evidence="2">
    <location>
        <begin position="1"/>
        <end position="25"/>
    </location>
</feature>
<dbReference type="AlphaFoldDB" id="A0A1G4J3I6"/>
<sequence>MSERQRGSEDDPNENSKLDEKPTFVAPGRSILKHKFVREDAEGENLTISDIPVSGYSQELQNSLNQNNTTSRISTSKLQSRLDRRVSFAPDVTLHRVDFVPQQSLNIREPRRRSAIQEPSYDSSNELAETAPSGNAGTRDGRISSSGSVDDQHAAYTPVFDREVSMEITQLFSKHSAKPVDSSEATENVEDMDMTEFREAHQPSKRKTVGHQSEDGPNSSVRELEMDHNIDEHDDMDITEPRKGETLASRLVSRAGKSEKPGPSSSQDLENEQSDMETTQPFRAPLKAAIKKSAVYAAHPSTQIDVPATQLTAGSLLSSEEMGIRLSQAVTSTQEGAEPYFESHPHQFQDLPAKRRKIVNSQDETSFSATNPDMDDDMELTMMERLSPIQISTNVVDDSYVGEMDKAFMRTPRRGSFEAEMGSPRDEKDFPSLSVFLDAIGMNVSQKNDDSEQVTKLVFVTLPRESHGLATENYKALYANMPILEIYAFCCKELLRRIQKSKNLFQELEDQIATSASPVLFKRYFEANAAQRQSMNKQMELLRSFSRLQAARVWFEWRLGHLKGIKNVLQENLMILKDELDVLSMRIKKVTEVNRKVLEIKQSIIKEVHLLKEGSKFQHTSPAIPDRIKIETLKSELRKELKELEETSEISRKAEALRNDINKIRLMIGQTHREISMMSAKVKQSTKFANREMPKLRAVFEVFQEISGVSLKGFAGSNLSIELRGSQISLKLDVEKKNAVDEVVVSIPEFSKSDISRELYKQGVQSAQRSSNTTTQLVVKLLVESEKVRQIVSEYNYLNLLFPCRTVTTPTGDLDIEIRFFDPVLKCCCIFCLPLSQFVTALQRQSNKAPKLHLKCIQEGLDQKSLLSRFRVNISPLLPWLDGAEIS</sequence>
<dbReference type="GO" id="GO:0007094">
    <property type="term" value="P:mitotic spindle assembly checkpoint signaling"/>
    <property type="evidence" value="ECO:0007669"/>
    <property type="project" value="TreeGrafter"/>
</dbReference>
<dbReference type="GO" id="GO:0034501">
    <property type="term" value="P:protein localization to kinetochore"/>
    <property type="evidence" value="ECO:0007669"/>
    <property type="project" value="TreeGrafter"/>
</dbReference>
<feature type="compositionally biased region" description="Basic and acidic residues" evidence="2">
    <location>
        <begin position="1"/>
        <end position="22"/>
    </location>
</feature>
<dbReference type="InterPro" id="IPR033338">
    <property type="entry name" value="Spc105/Spc7"/>
</dbReference>
<evidence type="ECO:0000256" key="2">
    <source>
        <dbReference type="SAM" id="MobiDB-lite"/>
    </source>
</evidence>
<accession>A0A1G4J3I6</accession>
<evidence type="ECO:0000259" key="3">
    <source>
        <dbReference type="SMART" id="SM00787"/>
    </source>
</evidence>
<keyword evidence="5" id="KW-1185">Reference proteome</keyword>
<dbReference type="InterPro" id="IPR013253">
    <property type="entry name" value="Spc7_domain"/>
</dbReference>
<evidence type="ECO:0000313" key="5">
    <source>
        <dbReference type="Proteomes" id="UP000191144"/>
    </source>
</evidence>
<dbReference type="PANTHER" id="PTHR28260">
    <property type="entry name" value="SPINDLE POLE BODY COMPONENT SPC105"/>
    <property type="match status" value="1"/>
</dbReference>
<gene>
    <name evidence="4" type="ORF">LAME_0C08658G</name>
</gene>
<organism evidence="4 5">
    <name type="scientific">Lachancea meyersii CBS 8951</name>
    <dbReference type="NCBI Taxonomy" id="1266667"/>
    <lineage>
        <taxon>Eukaryota</taxon>
        <taxon>Fungi</taxon>
        <taxon>Dikarya</taxon>
        <taxon>Ascomycota</taxon>
        <taxon>Saccharomycotina</taxon>
        <taxon>Saccharomycetes</taxon>
        <taxon>Saccharomycetales</taxon>
        <taxon>Saccharomycetaceae</taxon>
        <taxon>Lachancea</taxon>
    </lineage>
</organism>
<reference evidence="5" key="1">
    <citation type="submission" date="2016-03" db="EMBL/GenBank/DDBJ databases">
        <authorList>
            <person name="Devillers Hugo."/>
        </authorList>
    </citation>
    <scope>NUCLEOTIDE SEQUENCE [LARGE SCALE GENOMIC DNA]</scope>
</reference>
<dbReference type="GO" id="GO:1990758">
    <property type="term" value="P:mitotic sister chromatid biorientation"/>
    <property type="evidence" value="ECO:0007669"/>
    <property type="project" value="TreeGrafter"/>
</dbReference>
<protein>
    <submittedName>
        <fullName evidence="4">LAME_0C08658g1_1</fullName>
    </submittedName>
</protein>
<dbReference type="SMART" id="SM00787">
    <property type="entry name" value="Spc7"/>
    <property type="match status" value="1"/>
</dbReference>
<dbReference type="PANTHER" id="PTHR28260:SF1">
    <property type="entry name" value="SPINDLE POLE BODY COMPONENT SPC105"/>
    <property type="match status" value="1"/>
</dbReference>
<feature type="region of interest" description="Disordered" evidence="2">
    <location>
        <begin position="172"/>
        <end position="191"/>
    </location>
</feature>
<feature type="coiled-coil region" evidence="1">
    <location>
        <begin position="627"/>
        <end position="654"/>
    </location>
</feature>
<feature type="compositionally biased region" description="Polar residues" evidence="2">
    <location>
        <begin position="120"/>
        <end position="136"/>
    </location>
</feature>
<evidence type="ECO:0000256" key="1">
    <source>
        <dbReference type="SAM" id="Coils"/>
    </source>
</evidence>
<name>A0A1G4J3I6_9SACH</name>
<feature type="region of interest" description="Disordered" evidence="2">
    <location>
        <begin position="108"/>
        <end position="151"/>
    </location>
</feature>
<dbReference type="Proteomes" id="UP000191144">
    <property type="component" value="Chromosome C"/>
</dbReference>